<gene>
    <name evidence="1" type="ORF">SDC9_56693</name>
</gene>
<reference evidence="1" key="1">
    <citation type="submission" date="2019-08" db="EMBL/GenBank/DDBJ databases">
        <authorList>
            <person name="Kucharzyk K."/>
            <person name="Murdoch R.W."/>
            <person name="Higgins S."/>
            <person name="Loffler F."/>
        </authorList>
    </citation>
    <scope>NUCLEOTIDE SEQUENCE</scope>
</reference>
<dbReference type="SUPFAM" id="SSF53448">
    <property type="entry name" value="Nucleotide-diphospho-sugar transferases"/>
    <property type="match status" value="1"/>
</dbReference>
<organism evidence="1">
    <name type="scientific">bioreactor metagenome</name>
    <dbReference type="NCBI Taxonomy" id="1076179"/>
    <lineage>
        <taxon>unclassified sequences</taxon>
        <taxon>metagenomes</taxon>
        <taxon>ecological metagenomes</taxon>
    </lineage>
</organism>
<dbReference type="EMBL" id="VSSQ01001684">
    <property type="protein sequence ID" value="MPM10362.1"/>
    <property type="molecule type" value="Genomic_DNA"/>
</dbReference>
<comment type="caution">
    <text evidence="1">The sequence shown here is derived from an EMBL/GenBank/DDBJ whole genome shotgun (WGS) entry which is preliminary data.</text>
</comment>
<evidence type="ECO:0000313" key="1">
    <source>
        <dbReference type="EMBL" id="MPM10362.1"/>
    </source>
</evidence>
<dbReference type="InterPro" id="IPR029044">
    <property type="entry name" value="Nucleotide-diphossugar_trans"/>
</dbReference>
<proteinExistence type="predicted"/>
<name>A0A644X2I0_9ZZZZ</name>
<accession>A0A644X2I0</accession>
<dbReference type="AlphaFoldDB" id="A0A644X2I0"/>
<protein>
    <recommendedName>
        <fullName evidence="2">Glycosyltransferase 2-like domain-containing protein</fullName>
    </recommendedName>
</protein>
<evidence type="ECO:0008006" key="2">
    <source>
        <dbReference type="Google" id="ProtNLM"/>
    </source>
</evidence>
<sequence length="332" mass="39235">MNVSNCTSLICITTCNRLSEVKKYIFNYISFCNANKNFHFLLSLDGDSSEYIDFCTQYSIPLIYSDQREGVGISKNRVVANFPEFDYYFFIEDDVELIRDCVFENHIKKSIEKGIPHFSLSKLDHFELFNNSKYCYFTKENLGFSLFGGAAFNFFEKSALLKVGGWHTLFSKYKRYGHTEHTYRFYNIGLSPYPFVFILKEEKSFIWHDPPHVSKDICNTIENCGIVEDEQKLMQEKLSYFPFEIISPFHFNGYDMNYNKTVAEFLQKHKKRYPITFGKERRISLAEYYFGMFLLEKNAFRKCCYFFRSILCNPFSNPLKHFIKTKTGINAN</sequence>